<dbReference type="Proteomes" id="UP000008177">
    <property type="component" value="Unplaced contigs"/>
</dbReference>
<evidence type="ECO:0000313" key="2">
    <source>
        <dbReference type="Proteomes" id="UP000008177"/>
    </source>
</evidence>
<accession>G2YYQ4</accession>
<dbReference type="EMBL" id="FQ790362">
    <property type="protein sequence ID" value="CCD56752.1"/>
    <property type="molecule type" value="Genomic_DNA"/>
</dbReference>
<protein>
    <submittedName>
        <fullName evidence="1">Uncharacterized protein</fullName>
    </submittedName>
</protein>
<organism evidence="1 2">
    <name type="scientific">Botryotinia fuckeliana (strain T4)</name>
    <name type="common">Noble rot fungus</name>
    <name type="synonym">Botrytis cinerea</name>
    <dbReference type="NCBI Taxonomy" id="999810"/>
    <lineage>
        <taxon>Eukaryota</taxon>
        <taxon>Fungi</taxon>
        <taxon>Dikarya</taxon>
        <taxon>Ascomycota</taxon>
        <taxon>Pezizomycotina</taxon>
        <taxon>Leotiomycetes</taxon>
        <taxon>Helotiales</taxon>
        <taxon>Sclerotiniaceae</taxon>
        <taxon>Botrytis</taxon>
    </lineage>
</organism>
<reference evidence="2" key="1">
    <citation type="journal article" date="2011" name="PLoS Genet.">
        <title>Genomic analysis of the necrotrophic fungal pathogens Sclerotinia sclerotiorum and Botrytis cinerea.</title>
        <authorList>
            <person name="Amselem J."/>
            <person name="Cuomo C.A."/>
            <person name="van Kan J.A."/>
            <person name="Viaud M."/>
            <person name="Benito E.P."/>
            <person name="Couloux A."/>
            <person name="Coutinho P.M."/>
            <person name="de Vries R.P."/>
            <person name="Dyer P.S."/>
            <person name="Fillinger S."/>
            <person name="Fournier E."/>
            <person name="Gout L."/>
            <person name="Hahn M."/>
            <person name="Kohn L."/>
            <person name="Lapalu N."/>
            <person name="Plummer K.M."/>
            <person name="Pradier J.M."/>
            <person name="Quevillon E."/>
            <person name="Sharon A."/>
            <person name="Simon A."/>
            <person name="ten Have A."/>
            <person name="Tudzynski B."/>
            <person name="Tudzynski P."/>
            <person name="Wincker P."/>
            <person name="Andrew M."/>
            <person name="Anthouard V."/>
            <person name="Beever R.E."/>
            <person name="Beffa R."/>
            <person name="Benoit I."/>
            <person name="Bouzid O."/>
            <person name="Brault B."/>
            <person name="Chen Z."/>
            <person name="Choquer M."/>
            <person name="Collemare J."/>
            <person name="Cotton P."/>
            <person name="Danchin E.G."/>
            <person name="Da Silva C."/>
            <person name="Gautier A."/>
            <person name="Giraud C."/>
            <person name="Giraud T."/>
            <person name="Gonzalez C."/>
            <person name="Grossetete S."/>
            <person name="Guldener U."/>
            <person name="Henrissat B."/>
            <person name="Howlett B.J."/>
            <person name="Kodira C."/>
            <person name="Kretschmer M."/>
            <person name="Lappartient A."/>
            <person name="Leroch M."/>
            <person name="Levis C."/>
            <person name="Mauceli E."/>
            <person name="Neuveglise C."/>
            <person name="Oeser B."/>
            <person name="Pearson M."/>
            <person name="Poulain J."/>
            <person name="Poussereau N."/>
            <person name="Quesneville H."/>
            <person name="Rascle C."/>
            <person name="Schumacher J."/>
            <person name="Segurens B."/>
            <person name="Sexton A."/>
            <person name="Silva E."/>
            <person name="Sirven C."/>
            <person name="Soanes D.M."/>
            <person name="Talbot N.J."/>
            <person name="Templeton M."/>
            <person name="Yandava C."/>
            <person name="Yarden O."/>
            <person name="Zeng Q."/>
            <person name="Rollins J.A."/>
            <person name="Lebrun M.H."/>
            <person name="Dickman M."/>
        </authorList>
    </citation>
    <scope>NUCLEOTIDE SEQUENCE [LARGE SCALE GENOMIC DNA]</scope>
    <source>
        <strain evidence="2">T4</strain>
    </source>
</reference>
<proteinExistence type="predicted"/>
<dbReference type="InParanoid" id="G2YYQ4"/>
<evidence type="ECO:0000313" key="1">
    <source>
        <dbReference type="EMBL" id="CCD56752.1"/>
    </source>
</evidence>
<gene>
    <name evidence="1" type="ORF">BofuT4_uP140140.1</name>
</gene>
<dbReference type="HOGENOM" id="CLU_2558061_0_0_1"/>
<sequence length="82" mass="9266">MATTPHRIRDYPPDDNQIQHSPTLHLLCSVGKLFHELASDELRQTPFSSSVAELLICGYQKDEVATSKFLVIFTDHPDMLPT</sequence>
<name>G2YYQ4_BOTF4</name>
<dbReference type="AlphaFoldDB" id="G2YYQ4"/>